<comment type="pathway">
    <text evidence="1 11">Metabolic intermediate biosynthesis; 1-deoxy-D-xylulose 5-phosphate biosynthesis; 1-deoxy-D-xylulose 5-phosphate from D-glyceraldehyde 3-phosphate and pyruvate: step 1/1.</text>
</comment>
<keyword evidence="14" id="KW-1185">Reference proteome</keyword>
<dbReference type="eggNOG" id="COG1154">
    <property type="taxonomic scope" value="Bacteria"/>
</dbReference>
<dbReference type="CDD" id="cd07033">
    <property type="entry name" value="TPP_PYR_DXS_TK_like"/>
    <property type="match status" value="1"/>
</dbReference>
<gene>
    <name evidence="11 13" type="primary">dxs</name>
    <name evidence="13" type="ordered locus">RIEPE_0173</name>
</gene>
<dbReference type="GO" id="GO:0030976">
    <property type="term" value="F:thiamine pyrophosphate binding"/>
    <property type="evidence" value="ECO:0007669"/>
    <property type="project" value="UniProtKB-UniRule"/>
</dbReference>
<keyword evidence="8 11" id="KW-0786">Thiamine pyrophosphate</keyword>
<evidence type="ECO:0000256" key="9">
    <source>
        <dbReference type="ARBA" id="ARBA00023229"/>
    </source>
</evidence>
<feature type="binding site" evidence="11">
    <location>
        <position position="188"/>
    </location>
    <ligand>
        <name>thiamine diphosphate</name>
        <dbReference type="ChEBI" id="CHEBI:58937"/>
    </ligand>
</feature>
<keyword evidence="5 11" id="KW-0479">Metal-binding</keyword>
<feature type="binding site" evidence="11">
    <location>
        <position position="188"/>
    </location>
    <ligand>
        <name>Mg(2+)</name>
        <dbReference type="ChEBI" id="CHEBI:18420"/>
    </ligand>
</feature>
<comment type="catalytic activity">
    <reaction evidence="11">
        <text>D-glyceraldehyde 3-phosphate + pyruvate + H(+) = 1-deoxy-D-xylulose 5-phosphate + CO2</text>
        <dbReference type="Rhea" id="RHEA:12605"/>
        <dbReference type="ChEBI" id="CHEBI:15361"/>
        <dbReference type="ChEBI" id="CHEBI:15378"/>
        <dbReference type="ChEBI" id="CHEBI:16526"/>
        <dbReference type="ChEBI" id="CHEBI:57792"/>
        <dbReference type="ChEBI" id="CHEBI:59776"/>
        <dbReference type="EC" id="2.2.1.7"/>
    </reaction>
</comment>
<dbReference type="SMART" id="SM00861">
    <property type="entry name" value="Transket_pyr"/>
    <property type="match status" value="1"/>
</dbReference>
<evidence type="ECO:0000256" key="4">
    <source>
        <dbReference type="ARBA" id="ARBA00022679"/>
    </source>
</evidence>
<dbReference type="NCBIfam" id="TIGR00204">
    <property type="entry name" value="dxs"/>
    <property type="match status" value="1"/>
</dbReference>
<name>D4G7Y1_RIEPU</name>
<dbReference type="GO" id="GO:0000287">
    <property type="term" value="F:magnesium ion binding"/>
    <property type="evidence" value="ECO:0007669"/>
    <property type="project" value="UniProtKB-UniRule"/>
</dbReference>
<dbReference type="GO" id="GO:0009228">
    <property type="term" value="P:thiamine biosynthetic process"/>
    <property type="evidence" value="ECO:0007669"/>
    <property type="project" value="UniProtKB-UniRule"/>
</dbReference>
<reference evidence="13" key="1">
    <citation type="submission" date="2008-05" db="EMBL/GenBank/DDBJ databases">
        <title>Genome sequence of Riesia pediculicola USDA.</title>
        <authorList>
            <person name="Kirkness E.F."/>
        </authorList>
    </citation>
    <scope>NUCLEOTIDE SEQUENCE [LARGE SCALE GENOMIC DNA]</scope>
    <source>
        <strain evidence="13">USDA</strain>
    </source>
</reference>
<dbReference type="InterPro" id="IPR005477">
    <property type="entry name" value="Dxylulose-5-P_synthase"/>
</dbReference>
<evidence type="ECO:0000256" key="5">
    <source>
        <dbReference type="ARBA" id="ARBA00022723"/>
    </source>
</evidence>
<dbReference type="PANTHER" id="PTHR43322:SF5">
    <property type="entry name" value="1-DEOXY-D-XYLULOSE-5-PHOSPHATE SYNTHASE, CHLOROPLASTIC"/>
    <property type="match status" value="1"/>
</dbReference>
<organism evidence="13 14">
    <name type="scientific">Riesia pediculicola (strain USDA)</name>
    <dbReference type="NCBI Taxonomy" id="515618"/>
    <lineage>
        <taxon>Bacteria</taxon>
        <taxon>Pseudomonadati</taxon>
        <taxon>Pseudomonadota</taxon>
        <taxon>Gammaproteobacteria</taxon>
        <taxon>Enterobacterales</taxon>
        <taxon>Enterobacteriaceae</taxon>
        <taxon>Candidatus Riesia</taxon>
    </lineage>
</organism>
<dbReference type="GO" id="GO:0019288">
    <property type="term" value="P:isopentenyl diphosphate biosynthetic process, methylerythritol 4-phosphate pathway"/>
    <property type="evidence" value="ECO:0007669"/>
    <property type="project" value="TreeGrafter"/>
</dbReference>
<dbReference type="EMBL" id="CP001085">
    <property type="protein sequence ID" value="ADD79464.1"/>
    <property type="molecule type" value="Genomic_DNA"/>
</dbReference>
<dbReference type="GO" id="GO:0008661">
    <property type="term" value="F:1-deoxy-D-xylulose-5-phosphate synthase activity"/>
    <property type="evidence" value="ECO:0007669"/>
    <property type="project" value="UniProtKB-UniRule"/>
</dbReference>
<comment type="subunit">
    <text evidence="3 11">Homodimer.</text>
</comment>
<evidence type="ECO:0000256" key="11">
    <source>
        <dbReference type="HAMAP-Rule" id="MF_00315"/>
    </source>
</evidence>
<dbReference type="InterPro" id="IPR029061">
    <property type="entry name" value="THDP-binding"/>
</dbReference>
<protein>
    <recommendedName>
        <fullName evidence="11">1-deoxy-D-xylulose-5-phosphate synthase</fullName>
        <ecNumber evidence="11">2.2.1.7</ecNumber>
    </recommendedName>
    <alternativeName>
        <fullName evidence="11">1-deoxyxylulose-5-phosphate synthase</fullName>
        <shortName evidence="11">DXP synthase</shortName>
        <shortName evidence="11">DXPS</shortName>
    </alternativeName>
</protein>
<evidence type="ECO:0000256" key="1">
    <source>
        <dbReference type="ARBA" id="ARBA00004980"/>
    </source>
</evidence>
<dbReference type="InterPro" id="IPR020826">
    <property type="entry name" value="Transketolase_BS"/>
</dbReference>
<dbReference type="FunFam" id="3.40.50.920:FF:000002">
    <property type="entry name" value="1-deoxy-D-xylulose-5-phosphate synthase"/>
    <property type="match status" value="1"/>
</dbReference>
<dbReference type="Pfam" id="PF13292">
    <property type="entry name" value="DXP_synthase_N"/>
    <property type="match status" value="1"/>
</dbReference>
<keyword evidence="6 11" id="KW-0460">Magnesium</keyword>
<dbReference type="InterPro" id="IPR005475">
    <property type="entry name" value="Transketolase-like_Pyr-bd"/>
</dbReference>
<dbReference type="Proteomes" id="UP000001700">
    <property type="component" value="Chromosome"/>
</dbReference>
<keyword evidence="7 11" id="KW-0784">Thiamine biosynthesis</keyword>
<dbReference type="SUPFAM" id="SSF52518">
    <property type="entry name" value="Thiamin diphosphate-binding fold (THDP-binding)"/>
    <property type="match status" value="2"/>
</dbReference>
<evidence type="ECO:0000256" key="10">
    <source>
        <dbReference type="ARBA" id="ARBA00055605"/>
    </source>
</evidence>
<feature type="binding site" evidence="11">
    <location>
        <begin position="128"/>
        <end position="130"/>
    </location>
    <ligand>
        <name>thiamine diphosphate</name>
        <dbReference type="ChEBI" id="CHEBI:58937"/>
    </ligand>
</feature>
<dbReference type="FunFam" id="3.40.50.970:FF:000005">
    <property type="entry name" value="1-deoxy-D-xylulose-5-phosphate synthase"/>
    <property type="match status" value="1"/>
</dbReference>
<dbReference type="GO" id="GO:0016114">
    <property type="term" value="P:terpenoid biosynthetic process"/>
    <property type="evidence" value="ECO:0007669"/>
    <property type="project" value="UniProtKB-UniRule"/>
</dbReference>
<dbReference type="GO" id="GO:0005829">
    <property type="term" value="C:cytosol"/>
    <property type="evidence" value="ECO:0007669"/>
    <property type="project" value="TreeGrafter"/>
</dbReference>
<evidence type="ECO:0000256" key="2">
    <source>
        <dbReference type="ARBA" id="ARBA00011081"/>
    </source>
</evidence>
<dbReference type="Gene3D" id="3.40.50.970">
    <property type="match status" value="2"/>
</dbReference>
<dbReference type="Pfam" id="PF02779">
    <property type="entry name" value="Transket_pyr"/>
    <property type="match status" value="1"/>
</dbReference>
<dbReference type="AlphaFoldDB" id="D4G7Y1"/>
<evidence type="ECO:0000256" key="3">
    <source>
        <dbReference type="ARBA" id="ARBA00011738"/>
    </source>
</evidence>
<dbReference type="Pfam" id="PF02780">
    <property type="entry name" value="Transketolase_C"/>
    <property type="match status" value="1"/>
</dbReference>
<sequence length="619" mass="70265">MITYLEKMKTNSIFYPILSKINNPKDLRSLSEKKLSKLCLEIRRFLLHSVSKSSGHLASGLGVIELTVALHYVYNTPFDHLIWDTGHQSYPHKILTGRRDKMHTIRKKDGLHPFPWREESEYDILSVGHSSTSISVGLGLSIAAKKEGKNRKTICVIGDGAMTSGIAFEAINHVGFIKEDLLIILNDNKMSISNNTGALHETLLGETKYYQSKKFNQVLEKEEKFVSNSLKRRSRNFFRSLGLNYFGPIEGNDVYHLIRTIEYLKKRRGPKLLHIITKKGNGYLPAEKDPILWHCVPQFNLKNANKSIKRNKKKMFSDLFGKWLCREASTDPKLIAITPAMKEGSGMKNFCKFYPNQFFDVAISEQHAVTFAAGLAIGGYHPIVSIYSTFLQRAYDQIIHDVAIQNLPILFAVDRSGIVGEDGPTHQGSFDLTYLRCIPKIVIMSPSNEEELINMLHTGFHYRKGPVVVRYPKCYQKKFLKIQSFSKMKIGEAVIKRSGKKIAILNFGTLIEEAKIVSNRLDATLVDMRFVKPLDEKMILKLIQNHQVLITLEENSTFGGAGSGVNECVLKNKIFMPILNIGFPDNFIKQGNRREIYEEIGLNSKGIENTIQNYCNKII</sequence>
<evidence type="ECO:0000256" key="7">
    <source>
        <dbReference type="ARBA" id="ARBA00022977"/>
    </source>
</evidence>
<evidence type="ECO:0000313" key="14">
    <source>
        <dbReference type="Proteomes" id="UP000001700"/>
    </source>
</evidence>
<dbReference type="PANTHER" id="PTHR43322">
    <property type="entry name" value="1-D-DEOXYXYLULOSE 5-PHOSPHATE SYNTHASE-RELATED"/>
    <property type="match status" value="1"/>
</dbReference>
<dbReference type="HOGENOM" id="CLU_009227_1_4_6"/>
<feature type="domain" description="Transketolase-like pyrimidine-binding" evidence="12">
    <location>
        <begin position="314"/>
        <end position="477"/>
    </location>
</feature>
<dbReference type="PROSITE" id="PS00801">
    <property type="entry name" value="TRANSKETOLASE_1"/>
    <property type="match status" value="1"/>
</dbReference>
<evidence type="ECO:0000256" key="8">
    <source>
        <dbReference type="ARBA" id="ARBA00023052"/>
    </source>
</evidence>
<feature type="binding site" evidence="11">
    <location>
        <position position="87"/>
    </location>
    <ligand>
        <name>thiamine diphosphate</name>
        <dbReference type="ChEBI" id="CHEBI:58937"/>
    </ligand>
</feature>
<dbReference type="InterPro" id="IPR009014">
    <property type="entry name" value="Transketo_C/PFOR_II"/>
</dbReference>
<comment type="cofactor">
    <cofactor evidence="11">
        <name>Mg(2+)</name>
        <dbReference type="ChEBI" id="CHEBI:18420"/>
    </cofactor>
    <text evidence="11">Binds 1 Mg(2+) ion per subunit.</text>
</comment>
<accession>D4G7Y1</accession>
<keyword evidence="4 11" id="KW-0808">Transferase</keyword>
<dbReference type="HAMAP" id="MF_00315">
    <property type="entry name" value="DXP_synth"/>
    <property type="match status" value="1"/>
</dbReference>
<evidence type="ECO:0000313" key="13">
    <source>
        <dbReference type="EMBL" id="ADD79464.1"/>
    </source>
</evidence>
<dbReference type="NCBIfam" id="NF003933">
    <property type="entry name" value="PRK05444.2-2"/>
    <property type="match status" value="1"/>
</dbReference>
<dbReference type="InterPro" id="IPR033248">
    <property type="entry name" value="Transketolase_C"/>
</dbReference>
<comment type="function">
    <text evidence="10 11">Catalyzes the acyloin condensation reaction between C atoms 2 and 3 of pyruvate and glyceraldehyde 3-phosphate to yield 1-deoxy-D-xylulose-5-phosphate (DXP).</text>
</comment>
<proteinExistence type="inferred from homology"/>
<dbReference type="STRING" id="515618.RIEPE_0173"/>
<dbReference type="KEGG" id="rip:RIEPE_0173"/>
<feature type="binding site" evidence="11">
    <location>
        <position position="283"/>
    </location>
    <ligand>
        <name>thiamine diphosphate</name>
        <dbReference type="ChEBI" id="CHEBI:58937"/>
    </ligand>
</feature>
<dbReference type="EC" id="2.2.1.7" evidence="11"/>
<dbReference type="Gene3D" id="3.40.50.920">
    <property type="match status" value="1"/>
</dbReference>
<feature type="binding site" evidence="11">
    <location>
        <position position="365"/>
    </location>
    <ligand>
        <name>thiamine diphosphate</name>
        <dbReference type="ChEBI" id="CHEBI:58937"/>
    </ligand>
</feature>
<keyword evidence="9 11" id="KW-0414">Isoprene biosynthesis</keyword>
<dbReference type="CDD" id="cd02007">
    <property type="entry name" value="TPP_DXS"/>
    <property type="match status" value="1"/>
</dbReference>
<comment type="cofactor">
    <cofactor evidence="11">
        <name>thiamine diphosphate</name>
        <dbReference type="ChEBI" id="CHEBI:58937"/>
    </cofactor>
    <text evidence="11">Binds 1 thiamine pyrophosphate per subunit.</text>
</comment>
<dbReference type="SUPFAM" id="SSF52922">
    <property type="entry name" value="TK C-terminal domain-like"/>
    <property type="match status" value="1"/>
</dbReference>
<evidence type="ECO:0000259" key="12">
    <source>
        <dbReference type="SMART" id="SM00861"/>
    </source>
</evidence>
<evidence type="ECO:0000256" key="6">
    <source>
        <dbReference type="ARBA" id="ARBA00022842"/>
    </source>
</evidence>
<feature type="binding site" evidence="11">
    <location>
        <position position="159"/>
    </location>
    <ligand>
        <name>Mg(2+)</name>
        <dbReference type="ChEBI" id="CHEBI:18420"/>
    </ligand>
</feature>
<dbReference type="UniPathway" id="UPA00064">
    <property type="reaction ID" value="UER00091"/>
</dbReference>
<comment type="similarity">
    <text evidence="2 11">Belongs to the transketolase family. DXPS subfamily.</text>
</comment>
<dbReference type="InterPro" id="IPR049557">
    <property type="entry name" value="Transketolase_CS"/>
</dbReference>
<feature type="binding site" evidence="11">
    <location>
        <begin position="160"/>
        <end position="161"/>
    </location>
    <ligand>
        <name>thiamine diphosphate</name>
        <dbReference type="ChEBI" id="CHEBI:58937"/>
    </ligand>
</feature>
<dbReference type="PROSITE" id="PS00802">
    <property type="entry name" value="TRANSKETOLASE_2"/>
    <property type="match status" value="1"/>
</dbReference>